<evidence type="ECO:0000256" key="5">
    <source>
        <dbReference type="ARBA" id="ARBA00022777"/>
    </source>
</evidence>
<dbReference type="PANTHER" id="PTHR10210:SF41">
    <property type="entry name" value="RIBOSE-PHOSPHATE PYROPHOSPHOKINASE 1, CHLOROPLASTIC"/>
    <property type="match status" value="1"/>
</dbReference>
<evidence type="ECO:0000256" key="4">
    <source>
        <dbReference type="ARBA" id="ARBA00022741"/>
    </source>
</evidence>
<sequence length="324" mass="35573">MSTQRSNSPMKIFALNSNKPLAEKIAQEVGVPLGKSSVKRFSDGEIQINIEESIRGSEIFIIQSTSAPVNDNLMELLIMIDALRRASAAMINVVIPYYGYARQDRKARAREPITSKLVANMLQTAGADRVLALDLHAVQIQGFFDIPVDHLMGAPLLADYFLENGLEKDAVVVSPDHGGVVRARKLAEFLKAPIAIIDKRRPRPNVSEVMNIIGDVKDKRCIIIDDMIDTAGTISLAAQALKEAGSKEVYASCTHAVLSGPAIQRLEDSPIEKVVVTDSIQLPPEKIIDKMVSISVAPLIGEAIKRIYDNEPVSPLFKTRFKRH</sequence>
<keyword evidence="7 9" id="KW-0460">Magnesium</keyword>
<keyword evidence="1 9" id="KW-0808">Transferase</keyword>
<evidence type="ECO:0000256" key="6">
    <source>
        <dbReference type="ARBA" id="ARBA00022840"/>
    </source>
</evidence>
<comment type="subunit">
    <text evidence="9">Homohexamer.</text>
</comment>
<keyword evidence="6 9" id="KW-0067">ATP-binding</keyword>
<dbReference type="InterPro" id="IPR037515">
    <property type="entry name" value="Rib-P_diPkinase_bac"/>
</dbReference>
<evidence type="ECO:0000256" key="8">
    <source>
        <dbReference type="ARBA" id="ARBA00049535"/>
    </source>
</evidence>
<comment type="function">
    <text evidence="9">Involved in the biosynthesis of the central metabolite phospho-alpha-D-ribosyl-1-pyrophosphate (PRPP) via the transfer of pyrophosphoryl group from ATP to 1-hydroxyl of ribose-5-phosphate (Rib-5-P).</text>
</comment>
<keyword evidence="2 9" id="KW-0479">Metal-binding</keyword>
<dbReference type="SUPFAM" id="SSF53271">
    <property type="entry name" value="PRTase-like"/>
    <property type="match status" value="1"/>
</dbReference>
<dbReference type="EC" id="2.7.6.1" evidence="9"/>
<reference evidence="11" key="1">
    <citation type="journal article" date="2022" name="Int. J. Syst. Evol. Microbiol.">
        <title>Apilactobacillus apisilvae sp. nov., Nicolia spurrieriana gen. nov. sp. nov., Bombilactobacillus folatiphilus sp. nov. and Bombilactobacillus thymidiniphilus sp. nov., four new lactic acid bacterial isolates from stingless bees Tetragonula carbonaria and Austroplebeia australis.</title>
        <authorList>
            <person name="Oliphant S.A."/>
            <person name="Watson-Haigh N.S."/>
            <person name="Sumby K.M."/>
            <person name="Gardner J."/>
            <person name="Groom S."/>
            <person name="Jiranek V."/>
        </authorList>
    </citation>
    <scope>NUCLEOTIDE SEQUENCE</scope>
    <source>
        <strain evidence="11">SG4_D2</strain>
    </source>
</reference>
<dbReference type="Pfam" id="PF14572">
    <property type="entry name" value="Pribosyl_synth"/>
    <property type="match status" value="1"/>
</dbReference>
<dbReference type="GO" id="GO:0004749">
    <property type="term" value="F:ribose phosphate diphosphokinase activity"/>
    <property type="evidence" value="ECO:0007669"/>
    <property type="project" value="UniProtKB-EC"/>
</dbReference>
<dbReference type="NCBIfam" id="NF002618">
    <property type="entry name" value="PRK02269.1"/>
    <property type="match status" value="1"/>
</dbReference>
<keyword evidence="4 9" id="KW-0547">Nucleotide-binding</keyword>
<feature type="binding site" evidence="9">
    <location>
        <position position="201"/>
    </location>
    <ligand>
        <name>D-ribose 5-phosphate</name>
        <dbReference type="ChEBI" id="CHEBI:78346"/>
    </ligand>
</feature>
<organism evidence="11 12">
    <name type="scientific">Bombilactobacillus folatiphilus</name>
    <dbReference type="NCBI Taxonomy" id="2923362"/>
    <lineage>
        <taxon>Bacteria</taxon>
        <taxon>Bacillati</taxon>
        <taxon>Bacillota</taxon>
        <taxon>Bacilli</taxon>
        <taxon>Lactobacillales</taxon>
        <taxon>Lactobacillaceae</taxon>
        <taxon>Bombilactobacillus</taxon>
    </lineage>
</organism>
<dbReference type="Proteomes" id="UP000831495">
    <property type="component" value="Chromosome"/>
</dbReference>
<comment type="pathway">
    <text evidence="9">Metabolic intermediate biosynthesis; 5-phospho-alpha-D-ribose 1-diphosphate biosynthesis; 5-phospho-alpha-D-ribose 1-diphosphate from D-ribose 5-phosphate (route I): step 1/1.</text>
</comment>
<dbReference type="NCBIfam" id="NF002320">
    <property type="entry name" value="PRK01259.1"/>
    <property type="match status" value="1"/>
</dbReference>
<feature type="binding site" evidence="9">
    <location>
        <position position="176"/>
    </location>
    <ligand>
        <name>Mg(2+)</name>
        <dbReference type="ChEBI" id="CHEBI:18420"/>
    </ligand>
</feature>
<dbReference type="CDD" id="cd06223">
    <property type="entry name" value="PRTases_typeI"/>
    <property type="match status" value="1"/>
</dbReference>
<proteinExistence type="inferred from homology"/>
<feature type="domain" description="Ribose-phosphate pyrophosphokinase N-terminal" evidence="10">
    <location>
        <begin position="10"/>
        <end position="126"/>
    </location>
</feature>
<evidence type="ECO:0000313" key="12">
    <source>
        <dbReference type="Proteomes" id="UP000831495"/>
    </source>
</evidence>
<feature type="binding site" evidence="9">
    <location>
        <position position="136"/>
    </location>
    <ligand>
        <name>Mg(2+)</name>
        <dbReference type="ChEBI" id="CHEBI:18420"/>
    </ligand>
</feature>
<keyword evidence="3 9" id="KW-0545">Nucleotide biosynthesis</keyword>
<feature type="binding site" evidence="9">
    <location>
        <position position="225"/>
    </location>
    <ligand>
        <name>D-ribose 5-phosphate</name>
        <dbReference type="ChEBI" id="CHEBI:78346"/>
    </ligand>
</feature>
<dbReference type="RefSeq" id="WP_249514578.1">
    <property type="nucleotide sequence ID" value="NZ_CP093366.1"/>
</dbReference>
<name>A0ABY4P992_9LACO</name>
<evidence type="ECO:0000256" key="9">
    <source>
        <dbReference type="HAMAP-Rule" id="MF_00583"/>
    </source>
</evidence>
<dbReference type="InterPro" id="IPR000842">
    <property type="entry name" value="PRib_PP_synth_CS"/>
</dbReference>
<feature type="binding site" evidence="9">
    <location>
        <begin position="229"/>
        <end position="233"/>
    </location>
    <ligand>
        <name>D-ribose 5-phosphate</name>
        <dbReference type="ChEBI" id="CHEBI:78346"/>
    </ligand>
</feature>
<keyword evidence="5 9" id="KW-0418">Kinase</keyword>
<dbReference type="InterPro" id="IPR029057">
    <property type="entry name" value="PRTase-like"/>
</dbReference>
<dbReference type="EMBL" id="CP093366">
    <property type="protein sequence ID" value="UQS82309.1"/>
    <property type="molecule type" value="Genomic_DNA"/>
</dbReference>
<dbReference type="NCBIfam" id="TIGR01251">
    <property type="entry name" value="ribP_PPkin"/>
    <property type="match status" value="1"/>
</dbReference>
<comment type="cofactor">
    <cofactor evidence="9">
        <name>Mg(2+)</name>
        <dbReference type="ChEBI" id="CHEBI:18420"/>
    </cofactor>
    <text evidence="9">Binds 2 Mg(2+) ions per subunit.</text>
</comment>
<evidence type="ECO:0000259" key="10">
    <source>
        <dbReference type="Pfam" id="PF13793"/>
    </source>
</evidence>
<dbReference type="Pfam" id="PF13793">
    <property type="entry name" value="Pribosyltran_N"/>
    <property type="match status" value="1"/>
</dbReference>
<dbReference type="SMART" id="SM01400">
    <property type="entry name" value="Pribosyltran_N"/>
    <property type="match status" value="1"/>
</dbReference>
<dbReference type="PROSITE" id="PS00114">
    <property type="entry name" value="PRPP_SYNTHASE"/>
    <property type="match status" value="1"/>
</dbReference>
<dbReference type="PANTHER" id="PTHR10210">
    <property type="entry name" value="RIBOSE-PHOSPHATE DIPHOSPHOKINASE FAMILY MEMBER"/>
    <property type="match status" value="1"/>
</dbReference>
<comment type="catalytic activity">
    <reaction evidence="8 9">
        <text>D-ribose 5-phosphate + ATP = 5-phospho-alpha-D-ribose 1-diphosphate + AMP + H(+)</text>
        <dbReference type="Rhea" id="RHEA:15609"/>
        <dbReference type="ChEBI" id="CHEBI:15378"/>
        <dbReference type="ChEBI" id="CHEBI:30616"/>
        <dbReference type="ChEBI" id="CHEBI:58017"/>
        <dbReference type="ChEBI" id="CHEBI:78346"/>
        <dbReference type="ChEBI" id="CHEBI:456215"/>
        <dbReference type="EC" id="2.7.6.1"/>
    </reaction>
</comment>
<comment type="subcellular location">
    <subcellularLocation>
        <location evidence="9">Cytoplasm</location>
    </subcellularLocation>
</comment>
<evidence type="ECO:0000256" key="3">
    <source>
        <dbReference type="ARBA" id="ARBA00022727"/>
    </source>
</evidence>
<feature type="binding site" evidence="9">
    <location>
        <begin position="43"/>
        <end position="45"/>
    </location>
    <ligand>
        <name>ATP</name>
        <dbReference type="ChEBI" id="CHEBI:30616"/>
    </ligand>
</feature>
<protein>
    <recommendedName>
        <fullName evidence="9">Ribose-phosphate pyrophosphokinase</fullName>
        <shortName evidence="9">RPPK</shortName>
        <ecNumber evidence="9">2.7.6.1</ecNumber>
    </recommendedName>
    <alternativeName>
        <fullName evidence="9">5-phospho-D-ribosyl alpha-1-diphosphate synthase</fullName>
    </alternativeName>
    <alternativeName>
        <fullName evidence="9">Phosphoribosyl diphosphate synthase</fullName>
    </alternativeName>
    <alternativeName>
        <fullName evidence="9">Phosphoribosyl pyrophosphate synthase</fullName>
        <shortName evidence="9">P-Rib-PP synthase</shortName>
        <shortName evidence="9">PRPP synthase</shortName>
        <shortName evidence="9">PRPPase</shortName>
    </alternativeName>
</protein>
<comment type="similarity">
    <text evidence="9">Belongs to the ribose-phosphate pyrophosphokinase family. Class I subfamily.</text>
</comment>
<feature type="binding site" evidence="9">
    <location>
        <begin position="102"/>
        <end position="103"/>
    </location>
    <ligand>
        <name>ATP</name>
        <dbReference type="ChEBI" id="CHEBI:30616"/>
    </ligand>
</feature>
<evidence type="ECO:0000256" key="2">
    <source>
        <dbReference type="ARBA" id="ARBA00022723"/>
    </source>
</evidence>
<keyword evidence="9" id="KW-0963">Cytoplasm</keyword>
<accession>A0ABY4P992</accession>
<evidence type="ECO:0000256" key="1">
    <source>
        <dbReference type="ARBA" id="ARBA00022679"/>
    </source>
</evidence>
<feature type="active site" evidence="9">
    <location>
        <position position="199"/>
    </location>
</feature>
<evidence type="ECO:0000313" key="11">
    <source>
        <dbReference type="EMBL" id="UQS82309.1"/>
    </source>
</evidence>
<evidence type="ECO:0000256" key="7">
    <source>
        <dbReference type="ARBA" id="ARBA00022842"/>
    </source>
</evidence>
<dbReference type="InterPro" id="IPR029099">
    <property type="entry name" value="Pribosyltran_N"/>
</dbReference>
<dbReference type="InterPro" id="IPR000836">
    <property type="entry name" value="PRTase_dom"/>
</dbReference>
<gene>
    <name evidence="9" type="primary">prs</name>
    <name evidence="11" type="ORF">MOO45_01035</name>
</gene>
<keyword evidence="12" id="KW-1185">Reference proteome</keyword>
<dbReference type="HAMAP" id="MF_00583_B">
    <property type="entry name" value="RibP_PPkinase_B"/>
    <property type="match status" value="1"/>
</dbReference>
<dbReference type="InterPro" id="IPR005946">
    <property type="entry name" value="Rib-P_diPkinase"/>
</dbReference>
<dbReference type="Gene3D" id="3.40.50.2020">
    <property type="match status" value="2"/>
</dbReference>